<dbReference type="RefSeq" id="WP_266122214.1">
    <property type="nucleotide sequence ID" value="NZ_JAJHNU010000001.1"/>
</dbReference>
<dbReference type="EMBL" id="JAJHNU010000001">
    <property type="protein sequence ID" value="MDN4120478.1"/>
    <property type="molecule type" value="Genomic_DNA"/>
</dbReference>
<evidence type="ECO:0000313" key="4">
    <source>
        <dbReference type="Proteomes" id="UP001168613"/>
    </source>
</evidence>
<keyword evidence="4" id="KW-1185">Reference proteome</keyword>
<dbReference type="Proteomes" id="UP001168613">
    <property type="component" value="Unassembled WGS sequence"/>
</dbReference>
<feature type="domain" description="CAAX prenyl protease 2/Lysostaphin resistance protein A-like" evidence="2">
    <location>
        <begin position="90"/>
        <end position="255"/>
    </location>
</feature>
<proteinExistence type="predicted"/>
<feature type="transmembrane region" description="Helical" evidence="1">
    <location>
        <begin position="90"/>
        <end position="112"/>
    </location>
</feature>
<keyword evidence="3" id="KW-0378">Hydrolase</keyword>
<gene>
    <name evidence="3" type="ORF">LMS43_04150</name>
</gene>
<dbReference type="Pfam" id="PF02517">
    <property type="entry name" value="Rce1-like"/>
    <property type="match status" value="1"/>
</dbReference>
<accession>A0ABT8EGR1</accession>
<dbReference type="InterPro" id="IPR003675">
    <property type="entry name" value="Rce1/LyrA-like_dom"/>
</dbReference>
<keyword evidence="3" id="KW-0645">Protease</keyword>
<evidence type="ECO:0000256" key="1">
    <source>
        <dbReference type="SAM" id="Phobius"/>
    </source>
</evidence>
<feature type="transmembrane region" description="Helical" evidence="1">
    <location>
        <begin position="244"/>
        <end position="268"/>
    </location>
</feature>
<sequence length="273" mass="30875">MSKRPSGLRLSVKAEVKDFFAFVRAPSFSPRLPAKRAGDGWLIDWFGPLPVGRLVLWAVLLWLVNLFVLAPIAMAAVGAGGAQHRLNLTYLPWIQIVFWAPLIEEMVFRYGLRRPSQLFLLLPISIGCLFIGPEWYIQLLLALSLYLLISRSAWSASERLPRDASVAAFCWALVRGAPWRWASYKRYKRCFPWIFYGATLAFAALHLYNFKLNQAPWYLLPLFVLPQAVTGLVLGWVRIRRGIGAAIFLHAIFNAGPLLVLITLLRLAPDLTT</sequence>
<name>A0ABT8EGR1_9BURK</name>
<feature type="transmembrane region" description="Helical" evidence="1">
    <location>
        <begin position="215"/>
        <end position="237"/>
    </location>
</feature>
<feature type="transmembrane region" description="Helical" evidence="1">
    <location>
        <begin position="190"/>
        <end position="209"/>
    </location>
</feature>
<feature type="transmembrane region" description="Helical" evidence="1">
    <location>
        <begin position="54"/>
        <end position="78"/>
    </location>
</feature>
<keyword evidence="1" id="KW-0812">Transmembrane</keyword>
<dbReference type="GO" id="GO:0008237">
    <property type="term" value="F:metallopeptidase activity"/>
    <property type="evidence" value="ECO:0007669"/>
    <property type="project" value="UniProtKB-KW"/>
</dbReference>
<feature type="transmembrane region" description="Helical" evidence="1">
    <location>
        <begin position="118"/>
        <end position="149"/>
    </location>
</feature>
<evidence type="ECO:0000313" key="3">
    <source>
        <dbReference type="EMBL" id="MDN4120478.1"/>
    </source>
</evidence>
<evidence type="ECO:0000259" key="2">
    <source>
        <dbReference type="Pfam" id="PF02517"/>
    </source>
</evidence>
<keyword evidence="1" id="KW-1133">Transmembrane helix</keyword>
<reference evidence="3" key="1">
    <citation type="submission" date="2021-11" db="EMBL/GenBank/DDBJ databases">
        <title>Draft genome sequence of Alcaligenes endophyticus type strain CCUG 75668T.</title>
        <authorList>
            <person name="Salva-Serra F."/>
            <person name="Duran R.E."/>
            <person name="Seeger M."/>
            <person name="Moore E.R.B."/>
            <person name="Jaen-Luchoro D."/>
        </authorList>
    </citation>
    <scope>NUCLEOTIDE SEQUENCE</scope>
    <source>
        <strain evidence="3">CCUG 75668</strain>
    </source>
</reference>
<organism evidence="3 4">
    <name type="scientific">Alcaligenes endophyticus</name>
    <dbReference type="NCBI Taxonomy" id="1929088"/>
    <lineage>
        <taxon>Bacteria</taxon>
        <taxon>Pseudomonadati</taxon>
        <taxon>Pseudomonadota</taxon>
        <taxon>Betaproteobacteria</taxon>
        <taxon>Burkholderiales</taxon>
        <taxon>Alcaligenaceae</taxon>
        <taxon>Alcaligenes</taxon>
    </lineage>
</organism>
<keyword evidence="1" id="KW-0472">Membrane</keyword>
<comment type="caution">
    <text evidence="3">The sequence shown here is derived from an EMBL/GenBank/DDBJ whole genome shotgun (WGS) entry which is preliminary data.</text>
</comment>
<protein>
    <submittedName>
        <fullName evidence="3">CPBP family intramembrane metalloprotease</fullName>
    </submittedName>
</protein>
<keyword evidence="3" id="KW-0482">Metalloprotease</keyword>